<dbReference type="VEuPathDB" id="FungiDB:PHYBLDRAFT_67834"/>
<keyword evidence="2" id="KW-1185">Reference proteome</keyword>
<sequence>MSKTVYIDNGNIWSNTFLIIHPFNAIHTKEQDINWQGIPSKDCSCLVFSQPRLTIKDLISIQSYRYKHLIEPLLTVGCNFLVSLPSRPTIKDLISIQSYRQACFSTYFPTINCLFLMIFTLRHRSSIRSVSKDKVFTQSRTKIRVPHFIDDHSVFYCPNQRSRSQSLSRVTDKPNDQDFGLEYHIPAYDLTVIFNAKH</sequence>
<accession>A0A163AQF2</accession>
<dbReference type="RefSeq" id="XP_018293111.1">
    <property type="nucleotide sequence ID" value="XM_018441855.1"/>
</dbReference>
<evidence type="ECO:0000313" key="1">
    <source>
        <dbReference type="EMBL" id="OAD75071.1"/>
    </source>
</evidence>
<gene>
    <name evidence="1" type="ORF">PHYBLDRAFT_67834</name>
</gene>
<protein>
    <submittedName>
        <fullName evidence="1">Uncharacterized protein</fullName>
    </submittedName>
</protein>
<dbReference type="Proteomes" id="UP000077315">
    <property type="component" value="Unassembled WGS sequence"/>
</dbReference>
<evidence type="ECO:0000313" key="2">
    <source>
        <dbReference type="Proteomes" id="UP000077315"/>
    </source>
</evidence>
<organism evidence="1 2">
    <name type="scientific">Phycomyces blakesleeanus (strain ATCC 8743b / DSM 1359 / FGSC 10004 / NBRC 33097 / NRRL 1555)</name>
    <dbReference type="NCBI Taxonomy" id="763407"/>
    <lineage>
        <taxon>Eukaryota</taxon>
        <taxon>Fungi</taxon>
        <taxon>Fungi incertae sedis</taxon>
        <taxon>Mucoromycota</taxon>
        <taxon>Mucoromycotina</taxon>
        <taxon>Mucoromycetes</taxon>
        <taxon>Mucorales</taxon>
        <taxon>Phycomycetaceae</taxon>
        <taxon>Phycomyces</taxon>
    </lineage>
</organism>
<dbReference type="EMBL" id="KV440978">
    <property type="protein sequence ID" value="OAD75071.1"/>
    <property type="molecule type" value="Genomic_DNA"/>
</dbReference>
<dbReference type="GeneID" id="29002761"/>
<reference evidence="2" key="1">
    <citation type="submission" date="2015-06" db="EMBL/GenBank/DDBJ databases">
        <title>Expansion of signal transduction pathways in fungi by whole-genome duplication.</title>
        <authorList>
            <consortium name="DOE Joint Genome Institute"/>
            <person name="Corrochano L.M."/>
            <person name="Kuo A."/>
            <person name="Marcet-Houben M."/>
            <person name="Polaino S."/>
            <person name="Salamov A."/>
            <person name="Villalobos J.M."/>
            <person name="Alvarez M.I."/>
            <person name="Avalos J."/>
            <person name="Benito E.P."/>
            <person name="Benoit I."/>
            <person name="Burger G."/>
            <person name="Camino L.P."/>
            <person name="Canovas D."/>
            <person name="Cerda-Olmedo E."/>
            <person name="Cheng J.-F."/>
            <person name="Dominguez A."/>
            <person name="Elias M."/>
            <person name="Eslava A.P."/>
            <person name="Glaser F."/>
            <person name="Grimwood J."/>
            <person name="Gutierrez G."/>
            <person name="Heitman J."/>
            <person name="Henrissat B."/>
            <person name="Iturriaga E.A."/>
            <person name="Lang B.F."/>
            <person name="Lavin J.L."/>
            <person name="Lee S."/>
            <person name="Li W."/>
            <person name="Lindquist E."/>
            <person name="Lopez-Garcia S."/>
            <person name="Luque E.M."/>
            <person name="Marcos A.T."/>
            <person name="Martin J."/>
            <person name="McCluskey K."/>
            <person name="Medina H.R."/>
            <person name="Miralles-Duran A."/>
            <person name="Miyazaki A."/>
            <person name="Munoz-Torres E."/>
            <person name="Oguiza J.A."/>
            <person name="Ohm R."/>
            <person name="Olmedo M."/>
            <person name="Orejas M."/>
            <person name="Ortiz-Castellanos L."/>
            <person name="Pisabarro A.G."/>
            <person name="Rodriguez-Romero J."/>
            <person name="Ruiz-Herrera J."/>
            <person name="Ruiz-Vazquez R."/>
            <person name="Sanz C."/>
            <person name="Schackwitz W."/>
            <person name="Schmutz J."/>
            <person name="Shahriari M."/>
            <person name="Shelest E."/>
            <person name="Silva-Franco F."/>
            <person name="Soanes D."/>
            <person name="Syed K."/>
            <person name="Tagua V.G."/>
            <person name="Talbot N.J."/>
            <person name="Thon M."/>
            <person name="De vries R.P."/>
            <person name="Wiebenga A."/>
            <person name="Yadav J.S."/>
            <person name="Braun E.L."/>
            <person name="Baker S."/>
            <person name="Garre V."/>
            <person name="Horwitz B."/>
            <person name="Torres-Martinez S."/>
            <person name="Idnurm A."/>
            <person name="Herrera-Estrella A."/>
            <person name="Gabaldon T."/>
            <person name="Grigoriev I.V."/>
        </authorList>
    </citation>
    <scope>NUCLEOTIDE SEQUENCE [LARGE SCALE GENOMIC DNA]</scope>
    <source>
        <strain evidence="2">NRRL 1555(-)</strain>
    </source>
</reference>
<dbReference type="InParanoid" id="A0A163AQF2"/>
<dbReference type="AlphaFoldDB" id="A0A163AQF2"/>
<proteinExistence type="predicted"/>
<name>A0A163AQF2_PHYB8</name>